<dbReference type="PRINTS" id="PR00952">
    <property type="entry name" value="TYPE3IMQPROT"/>
</dbReference>
<gene>
    <name evidence="9" type="ORF">C4K03_4739</name>
</gene>
<evidence type="ECO:0000256" key="3">
    <source>
        <dbReference type="ARBA" id="ARBA00022475"/>
    </source>
</evidence>
<dbReference type="RefSeq" id="WP_124379072.1">
    <property type="nucleotide sequence ID" value="NZ_CP027754.1"/>
</dbReference>
<feature type="transmembrane region" description="Helical" evidence="8">
    <location>
        <begin position="12"/>
        <end position="39"/>
    </location>
</feature>
<evidence type="ECO:0000256" key="5">
    <source>
        <dbReference type="ARBA" id="ARBA00022989"/>
    </source>
</evidence>
<dbReference type="Proteomes" id="UP000268696">
    <property type="component" value="Chromosome"/>
</dbReference>
<dbReference type="InterPro" id="IPR002191">
    <property type="entry name" value="Bac_export_3"/>
</dbReference>
<dbReference type="AlphaFoldDB" id="A0A3G7UBY6"/>
<evidence type="ECO:0000256" key="1">
    <source>
        <dbReference type="ARBA" id="ARBA00004651"/>
    </source>
</evidence>
<evidence type="ECO:0000256" key="7">
    <source>
        <dbReference type="ARBA" id="ARBA00023136"/>
    </source>
</evidence>
<keyword evidence="6" id="KW-0843">Virulence</keyword>
<dbReference type="NCBIfam" id="TIGR01403">
    <property type="entry name" value="fliQ_rel_III"/>
    <property type="match status" value="1"/>
</dbReference>
<keyword evidence="3" id="KW-1003">Cell membrane</keyword>
<accession>A0A3G7UBY6</accession>
<dbReference type="Pfam" id="PF01313">
    <property type="entry name" value="Bac_export_3"/>
    <property type="match status" value="1"/>
</dbReference>
<dbReference type="GO" id="GO:0009306">
    <property type="term" value="P:protein secretion"/>
    <property type="evidence" value="ECO:0007669"/>
    <property type="project" value="InterPro"/>
</dbReference>
<dbReference type="PANTHER" id="PTHR34040">
    <property type="entry name" value="FLAGELLAR BIOSYNTHETIC PROTEIN FLIQ"/>
    <property type="match status" value="1"/>
</dbReference>
<dbReference type="EMBL" id="CP027754">
    <property type="protein sequence ID" value="AZE56877.1"/>
    <property type="molecule type" value="Genomic_DNA"/>
</dbReference>
<evidence type="ECO:0000256" key="4">
    <source>
        <dbReference type="ARBA" id="ARBA00022692"/>
    </source>
</evidence>
<evidence type="ECO:0000256" key="2">
    <source>
        <dbReference type="ARBA" id="ARBA00006156"/>
    </source>
</evidence>
<organism evidence="9 10">
    <name type="scientific">Pseudomonas synxantha</name>
    <dbReference type="NCBI Taxonomy" id="47883"/>
    <lineage>
        <taxon>Bacteria</taxon>
        <taxon>Pseudomonadati</taxon>
        <taxon>Pseudomonadota</taxon>
        <taxon>Gammaproteobacteria</taxon>
        <taxon>Pseudomonadales</taxon>
        <taxon>Pseudomonadaceae</taxon>
        <taxon>Pseudomonas</taxon>
    </lineage>
</organism>
<dbReference type="InterPro" id="IPR006306">
    <property type="entry name" value="T3SS_HrpO"/>
</dbReference>
<evidence type="ECO:0000313" key="10">
    <source>
        <dbReference type="Proteomes" id="UP000268696"/>
    </source>
</evidence>
<sequence>MDTIELFKQAMLLVVLLTAPALVTAVVSGVLISLIQALMQVQDQTLPYAVKLVAVTMTLLLSGRWMGVELLNLTSLAFDAIAVRRY</sequence>
<keyword evidence="7 8" id="KW-0472">Membrane</keyword>
<proteinExistence type="inferred from homology"/>
<evidence type="ECO:0000313" key="9">
    <source>
        <dbReference type="EMBL" id="AZE56877.1"/>
    </source>
</evidence>
<reference evidence="9 10" key="1">
    <citation type="submission" date="2018-03" db="EMBL/GenBank/DDBJ databases">
        <title>Diversity of phytobeneficial traits revealed by whole-genome analysis of worldwide-isolated phenazine-producing Pseudomonas spp.</title>
        <authorList>
            <person name="Biessy A."/>
            <person name="Novinscak A."/>
            <person name="Blom J."/>
            <person name="Leger G."/>
            <person name="Thomashow L.S."/>
            <person name="Cazorla F.M."/>
            <person name="Josic D."/>
            <person name="Filion M."/>
        </authorList>
    </citation>
    <scope>NUCLEOTIDE SEQUENCE [LARGE SCALE GENOMIC DNA]</scope>
    <source>
        <strain evidence="9 10">30B</strain>
    </source>
</reference>
<name>A0A3G7UBY6_9PSED</name>
<dbReference type="GO" id="GO:0005886">
    <property type="term" value="C:plasma membrane"/>
    <property type="evidence" value="ECO:0007669"/>
    <property type="project" value="UniProtKB-SubCell"/>
</dbReference>
<dbReference type="PANTHER" id="PTHR34040:SF7">
    <property type="entry name" value="SURFACE PRESENTATION OF ANTIGENS PROTEIN SPAQ"/>
    <property type="match status" value="1"/>
</dbReference>
<keyword evidence="4 8" id="KW-0812">Transmembrane</keyword>
<evidence type="ECO:0000256" key="8">
    <source>
        <dbReference type="SAM" id="Phobius"/>
    </source>
</evidence>
<comment type="similarity">
    <text evidence="2">Belongs to the FliQ/MopD/SpaQ family.</text>
</comment>
<comment type="subcellular location">
    <subcellularLocation>
        <location evidence="1">Cell membrane</location>
        <topology evidence="1">Multi-pass membrane protein</topology>
    </subcellularLocation>
</comment>
<protein>
    <submittedName>
        <fullName evidence="9">Type III secretion inner membrane protein (YscS)</fullName>
    </submittedName>
</protein>
<evidence type="ECO:0000256" key="6">
    <source>
        <dbReference type="ARBA" id="ARBA00023026"/>
    </source>
</evidence>
<feature type="transmembrane region" description="Helical" evidence="8">
    <location>
        <begin position="45"/>
        <end position="63"/>
    </location>
</feature>
<keyword evidence="5 8" id="KW-1133">Transmembrane helix</keyword>